<evidence type="ECO:0000313" key="1">
    <source>
        <dbReference type="EMBL" id="HIU43321.1"/>
    </source>
</evidence>
<protein>
    <submittedName>
        <fullName evidence="1">DNA topology modulation protein FlaR</fullName>
    </submittedName>
</protein>
<dbReference type="PANTHER" id="PTHR37816:SF3">
    <property type="entry name" value="MODULATES DNA TOPOLOGY"/>
    <property type="match status" value="1"/>
</dbReference>
<evidence type="ECO:0000313" key="2">
    <source>
        <dbReference type="Proteomes" id="UP000824073"/>
    </source>
</evidence>
<dbReference type="Gene3D" id="3.40.50.300">
    <property type="entry name" value="P-loop containing nucleotide triphosphate hydrolases"/>
    <property type="match status" value="1"/>
</dbReference>
<dbReference type="AlphaFoldDB" id="A0A9D1IV57"/>
<dbReference type="PANTHER" id="PTHR37816">
    <property type="entry name" value="YALI0E33011P"/>
    <property type="match status" value="1"/>
</dbReference>
<dbReference type="SUPFAM" id="SSF52540">
    <property type="entry name" value="P-loop containing nucleoside triphosphate hydrolases"/>
    <property type="match status" value="1"/>
</dbReference>
<dbReference type="Proteomes" id="UP000824073">
    <property type="component" value="Unassembled WGS sequence"/>
</dbReference>
<dbReference type="Pfam" id="PF13238">
    <property type="entry name" value="AAA_18"/>
    <property type="match status" value="1"/>
</dbReference>
<reference evidence="1" key="1">
    <citation type="submission" date="2020-10" db="EMBL/GenBank/DDBJ databases">
        <authorList>
            <person name="Gilroy R."/>
        </authorList>
    </citation>
    <scope>NUCLEOTIDE SEQUENCE</scope>
    <source>
        <strain evidence="1">CHK191-8634</strain>
    </source>
</reference>
<reference evidence="1" key="2">
    <citation type="journal article" date="2021" name="PeerJ">
        <title>Extensive microbial diversity within the chicken gut microbiome revealed by metagenomics and culture.</title>
        <authorList>
            <person name="Gilroy R."/>
            <person name="Ravi A."/>
            <person name="Getino M."/>
            <person name="Pursley I."/>
            <person name="Horton D.L."/>
            <person name="Alikhan N.F."/>
            <person name="Baker D."/>
            <person name="Gharbi K."/>
            <person name="Hall N."/>
            <person name="Watson M."/>
            <person name="Adriaenssens E.M."/>
            <person name="Foster-Nyarko E."/>
            <person name="Jarju S."/>
            <person name="Secka A."/>
            <person name="Antonio M."/>
            <person name="Oren A."/>
            <person name="Chaudhuri R.R."/>
            <person name="La Ragione R."/>
            <person name="Hildebrand F."/>
            <person name="Pallen M.J."/>
        </authorList>
    </citation>
    <scope>NUCLEOTIDE SEQUENCE</scope>
    <source>
        <strain evidence="1">CHK191-8634</strain>
    </source>
</reference>
<accession>A0A9D1IV57</accession>
<proteinExistence type="predicted"/>
<organism evidence="1 2">
    <name type="scientific">Candidatus Ventrousia excrementavium</name>
    <dbReference type="NCBI Taxonomy" id="2840961"/>
    <lineage>
        <taxon>Bacteria</taxon>
        <taxon>Bacillati</taxon>
        <taxon>Bacillota</taxon>
        <taxon>Clostridia</taxon>
        <taxon>Eubacteriales</taxon>
        <taxon>Clostridiaceae</taxon>
        <taxon>Clostridiaceae incertae sedis</taxon>
        <taxon>Candidatus Ventrousia</taxon>
    </lineage>
</organism>
<comment type="caution">
    <text evidence="1">The sequence shown here is derived from an EMBL/GenBank/DDBJ whole genome shotgun (WGS) entry which is preliminary data.</text>
</comment>
<name>A0A9D1IV57_9CLOT</name>
<gene>
    <name evidence="1" type="ORF">IAB67_03380</name>
</gene>
<dbReference type="InterPro" id="IPR027417">
    <property type="entry name" value="P-loop_NTPase"/>
</dbReference>
<sequence>MKIAILGYSGSGKSTLARRLGQALDCPVLHLDTVQFTPGWVERDRAEAQRMVRAFMDEHQSWVIDGNYRGFEQERRLREADKIVVLDFPRRTCLRQAVKRYFRWRGKTREDMAAGCNEKLDPAFIWWVVWKGRRRERSGHLRNIAVQYPDKTTVAHNHAQVDAFFAQCTR</sequence>
<dbReference type="InterPro" id="IPR052922">
    <property type="entry name" value="Cytidylate_Kinase-2"/>
</dbReference>
<dbReference type="EMBL" id="DVMR01000033">
    <property type="protein sequence ID" value="HIU43321.1"/>
    <property type="molecule type" value="Genomic_DNA"/>
</dbReference>